<sequence>MKAKELKEIIGEKDDEQTLGVASILNVRSGSAKILPIYIYDVQINISAVLRYHLKSEDRFVLIKRFVSVKTLLLTFEHLKLINCSGNKSFAQPKSQSSINQQIWCNTSVPVNNYASSASKLIRVTESGGILYIRTYWTPPILVRIRIADTIIETNNKIWYYQYRDCQLQKRDIYGCGQSDDPCRTFEFGLQEVSLGIGGNETELIENKTIMISDDINGYYYVKTTQLNQQE</sequence>
<dbReference type="AlphaFoldDB" id="A0A5J4VDI0"/>
<evidence type="ECO:0000313" key="1">
    <source>
        <dbReference type="EMBL" id="KAA6380608.1"/>
    </source>
</evidence>
<reference evidence="1 2" key="1">
    <citation type="submission" date="2019-03" db="EMBL/GenBank/DDBJ databases">
        <title>Single cell metagenomics reveals metabolic interactions within the superorganism composed of flagellate Streblomastix strix and complex community of Bacteroidetes bacteria on its surface.</title>
        <authorList>
            <person name="Treitli S.C."/>
            <person name="Kolisko M."/>
            <person name="Husnik F."/>
            <person name="Keeling P."/>
            <person name="Hampl V."/>
        </authorList>
    </citation>
    <scope>NUCLEOTIDE SEQUENCE [LARGE SCALE GENOMIC DNA]</scope>
    <source>
        <strain evidence="1">ST1C</strain>
    </source>
</reference>
<evidence type="ECO:0000313" key="2">
    <source>
        <dbReference type="Proteomes" id="UP000324800"/>
    </source>
</evidence>
<accession>A0A5J4VDI0</accession>
<dbReference type="Proteomes" id="UP000324800">
    <property type="component" value="Unassembled WGS sequence"/>
</dbReference>
<dbReference type="EMBL" id="SNRW01007798">
    <property type="protein sequence ID" value="KAA6380608.1"/>
    <property type="molecule type" value="Genomic_DNA"/>
</dbReference>
<gene>
    <name evidence="1" type="ORF">EZS28_023864</name>
</gene>
<name>A0A5J4VDI0_9EUKA</name>
<protein>
    <submittedName>
        <fullName evidence="1">Uncharacterized protein</fullName>
    </submittedName>
</protein>
<proteinExistence type="predicted"/>
<comment type="caution">
    <text evidence="1">The sequence shown here is derived from an EMBL/GenBank/DDBJ whole genome shotgun (WGS) entry which is preliminary data.</text>
</comment>
<organism evidence="1 2">
    <name type="scientific">Streblomastix strix</name>
    <dbReference type="NCBI Taxonomy" id="222440"/>
    <lineage>
        <taxon>Eukaryota</taxon>
        <taxon>Metamonada</taxon>
        <taxon>Preaxostyla</taxon>
        <taxon>Oxymonadida</taxon>
        <taxon>Streblomastigidae</taxon>
        <taxon>Streblomastix</taxon>
    </lineage>
</organism>